<feature type="compositionally biased region" description="Acidic residues" evidence="2">
    <location>
        <begin position="102"/>
        <end position="114"/>
    </location>
</feature>
<evidence type="ECO:0000313" key="3">
    <source>
        <dbReference type="EMBL" id="HIR71655.1"/>
    </source>
</evidence>
<reference evidence="3" key="1">
    <citation type="submission" date="2020-10" db="EMBL/GenBank/DDBJ databases">
        <authorList>
            <person name="Gilroy R."/>
        </authorList>
    </citation>
    <scope>NUCLEOTIDE SEQUENCE</scope>
    <source>
        <strain evidence="3">ChiSjej5B23-6657</strain>
    </source>
</reference>
<keyword evidence="1" id="KW-0175">Coiled coil</keyword>
<sequence>MLKFNRNTEERKTIAARLGELTGMQPFYTRAPRYAYEVGPYTIDRDGDLFVDEEQADADILTALMNEGLITGGEVVGDANEREPDTESDGMQEAREIQDGAGESEEIEDPESTESDMTASDSISDEDASEESVSQEPQSDGPDTEETDHAAPEDPEDTDGDAAGEEPLDMNMNFEIPLGVHTGATLRNLVNLIYSRGPLVNQATGGHFEADAGLIEALKDDRCTYTRANFFRAVADYEDQHGKSLYGLTITPETVSFTGFGEAADVDHLRAFGHLAVMMNNQALHQKRIQAKAVDAVNEKYAMRIWLVRIGMDGEEFKQTRKILMEKLTGHSAFRTPAEAEKAKAKAQKKRDELRAAKEAARLAAEARETGSVADASPMEVQMIASGA</sequence>
<name>A0A9D1EB19_9FIRM</name>
<accession>A0A9D1EB19</accession>
<dbReference type="Proteomes" id="UP000823912">
    <property type="component" value="Unassembled WGS sequence"/>
</dbReference>
<protein>
    <submittedName>
        <fullName evidence="3">Uncharacterized protein</fullName>
    </submittedName>
</protein>
<feature type="region of interest" description="Disordered" evidence="2">
    <location>
        <begin position="72"/>
        <end position="167"/>
    </location>
</feature>
<proteinExistence type="predicted"/>
<gene>
    <name evidence="3" type="ORF">IAA55_10310</name>
</gene>
<evidence type="ECO:0000313" key="4">
    <source>
        <dbReference type="Proteomes" id="UP000823912"/>
    </source>
</evidence>
<reference evidence="3" key="2">
    <citation type="journal article" date="2021" name="PeerJ">
        <title>Extensive microbial diversity within the chicken gut microbiome revealed by metagenomics and culture.</title>
        <authorList>
            <person name="Gilroy R."/>
            <person name="Ravi A."/>
            <person name="Getino M."/>
            <person name="Pursley I."/>
            <person name="Horton D.L."/>
            <person name="Alikhan N.F."/>
            <person name="Baker D."/>
            <person name="Gharbi K."/>
            <person name="Hall N."/>
            <person name="Watson M."/>
            <person name="Adriaenssens E.M."/>
            <person name="Foster-Nyarko E."/>
            <person name="Jarju S."/>
            <person name="Secka A."/>
            <person name="Antonio M."/>
            <person name="Oren A."/>
            <person name="Chaudhuri R.R."/>
            <person name="La Ragione R."/>
            <person name="Hildebrand F."/>
            <person name="Pallen M.J."/>
        </authorList>
    </citation>
    <scope>NUCLEOTIDE SEQUENCE</scope>
    <source>
        <strain evidence="3">ChiSjej5B23-6657</strain>
    </source>
</reference>
<organism evidence="3 4">
    <name type="scientific">Candidatus Pullilachnospira gallistercoris</name>
    <dbReference type="NCBI Taxonomy" id="2840911"/>
    <lineage>
        <taxon>Bacteria</taxon>
        <taxon>Bacillati</taxon>
        <taxon>Bacillota</taxon>
        <taxon>Clostridia</taxon>
        <taxon>Lachnospirales</taxon>
        <taxon>Lachnospiraceae</taxon>
        <taxon>Lachnospiraceae incertae sedis</taxon>
        <taxon>Candidatus Pullilachnospira</taxon>
    </lineage>
</organism>
<evidence type="ECO:0000256" key="1">
    <source>
        <dbReference type="SAM" id="Coils"/>
    </source>
</evidence>
<comment type="caution">
    <text evidence="3">The sequence shown here is derived from an EMBL/GenBank/DDBJ whole genome shotgun (WGS) entry which is preliminary data.</text>
</comment>
<feature type="compositionally biased region" description="Acidic residues" evidence="2">
    <location>
        <begin position="153"/>
        <end position="167"/>
    </location>
</feature>
<dbReference type="EMBL" id="DVHM01000178">
    <property type="protein sequence ID" value="HIR71655.1"/>
    <property type="molecule type" value="Genomic_DNA"/>
</dbReference>
<dbReference type="AlphaFoldDB" id="A0A9D1EB19"/>
<feature type="coiled-coil region" evidence="1">
    <location>
        <begin position="340"/>
        <end position="367"/>
    </location>
</feature>
<evidence type="ECO:0000256" key="2">
    <source>
        <dbReference type="SAM" id="MobiDB-lite"/>
    </source>
</evidence>